<keyword evidence="1" id="KW-1133">Transmembrane helix</keyword>
<proteinExistence type="predicted"/>
<feature type="transmembrane region" description="Helical" evidence="1">
    <location>
        <begin position="178"/>
        <end position="200"/>
    </location>
</feature>
<feature type="transmembrane region" description="Helical" evidence="1">
    <location>
        <begin position="43"/>
        <end position="62"/>
    </location>
</feature>
<feature type="transmembrane region" description="Helical" evidence="1">
    <location>
        <begin position="105"/>
        <end position="129"/>
    </location>
</feature>
<evidence type="ECO:0000256" key="1">
    <source>
        <dbReference type="SAM" id="Phobius"/>
    </source>
</evidence>
<evidence type="ECO:0000313" key="2">
    <source>
        <dbReference type="EMBL" id="MEJ1087938.1"/>
    </source>
</evidence>
<name>A0ABU8L9Y9_9MICO</name>
<dbReference type="RefSeq" id="WP_337331606.1">
    <property type="nucleotide sequence ID" value="NZ_JBBDGM010000004.1"/>
</dbReference>
<reference evidence="2 3" key="1">
    <citation type="submission" date="2024-02" db="EMBL/GenBank/DDBJ databases">
        <authorList>
            <person name="Saticioglu I.B."/>
        </authorList>
    </citation>
    <scope>NUCLEOTIDE SEQUENCE [LARGE SCALE GENOMIC DNA]</scope>
    <source>
        <strain evidence="2 3">Mu-80</strain>
    </source>
</reference>
<evidence type="ECO:0000313" key="3">
    <source>
        <dbReference type="Proteomes" id="UP001371224"/>
    </source>
</evidence>
<feature type="transmembrane region" description="Helical" evidence="1">
    <location>
        <begin position="74"/>
        <end position="93"/>
    </location>
</feature>
<dbReference type="Proteomes" id="UP001371224">
    <property type="component" value="Unassembled WGS sequence"/>
</dbReference>
<keyword evidence="3" id="KW-1185">Reference proteome</keyword>
<feature type="transmembrane region" description="Helical" evidence="1">
    <location>
        <begin position="141"/>
        <end position="158"/>
    </location>
</feature>
<sequence length="212" mass="22122">MITVDASGKAAMERRRTWLIGGILLVAYAMMTLVGWMGTALSVGRLPSLLISAAFLIFAVGIGRGGSVTARRPLGTGALIALALWHAGAPWLFDLIPDTAYDHPGYFAAVQMLTITGVVVELVLAIIAVTQIGRTGVVPPPWRWAPLWVLIAVIAGQLPQTGAVLGSMVTSQDALVTINALAALLNAAGVCFLGVLAIVLGTRREPASVVVY</sequence>
<feature type="transmembrane region" description="Helical" evidence="1">
    <location>
        <begin position="18"/>
        <end position="37"/>
    </location>
</feature>
<comment type="caution">
    <text evidence="2">The sequence shown here is derived from an EMBL/GenBank/DDBJ whole genome shotgun (WGS) entry which is preliminary data.</text>
</comment>
<organism evidence="2 3">
    <name type="scientific">Microbacterium bandirmense</name>
    <dbReference type="NCBI Taxonomy" id="3122050"/>
    <lineage>
        <taxon>Bacteria</taxon>
        <taxon>Bacillati</taxon>
        <taxon>Actinomycetota</taxon>
        <taxon>Actinomycetes</taxon>
        <taxon>Micrococcales</taxon>
        <taxon>Microbacteriaceae</taxon>
        <taxon>Microbacterium</taxon>
    </lineage>
</organism>
<accession>A0ABU8L9Y9</accession>
<keyword evidence="1" id="KW-0472">Membrane</keyword>
<keyword evidence="1" id="KW-0812">Transmembrane</keyword>
<gene>
    <name evidence="2" type="ORF">WDU99_06365</name>
</gene>
<protein>
    <submittedName>
        <fullName evidence="2">Uncharacterized protein</fullName>
    </submittedName>
</protein>
<dbReference type="EMBL" id="JBBDGM010000004">
    <property type="protein sequence ID" value="MEJ1087938.1"/>
    <property type="molecule type" value="Genomic_DNA"/>
</dbReference>